<evidence type="ECO:0000313" key="2">
    <source>
        <dbReference type="EMBL" id="KAK2735314.1"/>
    </source>
</evidence>
<evidence type="ECO:0000256" key="1">
    <source>
        <dbReference type="SAM" id="MobiDB-lite"/>
    </source>
</evidence>
<organism evidence="2 3">
    <name type="scientific">Colletotrichum kahawae</name>
    <name type="common">Coffee berry disease fungus</name>
    <dbReference type="NCBI Taxonomy" id="34407"/>
    <lineage>
        <taxon>Eukaryota</taxon>
        <taxon>Fungi</taxon>
        <taxon>Dikarya</taxon>
        <taxon>Ascomycota</taxon>
        <taxon>Pezizomycotina</taxon>
        <taxon>Sordariomycetes</taxon>
        <taxon>Hypocreomycetidae</taxon>
        <taxon>Glomerellales</taxon>
        <taxon>Glomerellaceae</taxon>
        <taxon>Colletotrichum</taxon>
        <taxon>Colletotrichum gloeosporioides species complex</taxon>
    </lineage>
</organism>
<name>A0AAE0D0Q8_COLKA</name>
<proteinExistence type="predicted"/>
<dbReference type="Proteomes" id="UP001281614">
    <property type="component" value="Unassembled WGS sequence"/>
</dbReference>
<accession>A0AAE0D0Q8</accession>
<evidence type="ECO:0000313" key="3">
    <source>
        <dbReference type="Proteomes" id="UP001281614"/>
    </source>
</evidence>
<comment type="caution">
    <text evidence="2">The sequence shown here is derived from an EMBL/GenBank/DDBJ whole genome shotgun (WGS) entry which is preliminary data.</text>
</comment>
<feature type="region of interest" description="Disordered" evidence="1">
    <location>
        <begin position="170"/>
        <end position="206"/>
    </location>
</feature>
<protein>
    <submittedName>
        <fullName evidence="2">Uncharacterized protein</fullName>
    </submittedName>
</protein>
<feature type="compositionally biased region" description="Basic and acidic residues" evidence="1">
    <location>
        <begin position="177"/>
        <end position="200"/>
    </location>
</feature>
<reference evidence="2" key="1">
    <citation type="submission" date="2023-02" db="EMBL/GenBank/DDBJ databases">
        <title>Colletotrichum kahawae CIFC_Que2 genome sequencing and assembly.</title>
        <authorList>
            <person name="Baroncelli R."/>
        </authorList>
    </citation>
    <scope>NUCLEOTIDE SEQUENCE</scope>
    <source>
        <strain evidence="2">CIFC_Que2</strain>
    </source>
</reference>
<gene>
    <name evidence="2" type="ORF">CKAH01_01695</name>
</gene>
<sequence>MQVRSSMNMQKPGVPSLHLWLAAQHPFTHTLLTESLYRTGSPQTEPASPRQAHRNDNYGYRMNVLKRDSMPRRGANRCVPLDAPALSLHVLSVTPSLLNSSNLTICTLHVPLKQGQQPVHVMWAPALLSPINAHPQRSGTSPSSGTAPSICPVLSCPVSCLWLSRRTCTPSRTPLADPDRQKRSHERPSRRYQAHPRDNPWNRCHGSLTRSIQADAANAGHATPNDSTCGRVGASSSSTLPIRVCSFCYSTRLENESRSDAASACFVVKRGRKSKRGRSFRASHLHTLHISSSARQTEPIMTYITAYSRLAPADERPGLGLPP</sequence>
<dbReference type="AlphaFoldDB" id="A0AAE0D0Q8"/>
<dbReference type="EMBL" id="VYYT01000444">
    <property type="protein sequence ID" value="KAK2735314.1"/>
    <property type="molecule type" value="Genomic_DNA"/>
</dbReference>
<keyword evidence="3" id="KW-1185">Reference proteome</keyword>